<reference evidence="1" key="2">
    <citation type="submission" date="2023-04" db="EMBL/GenBank/DDBJ databases">
        <authorList>
            <person name="Beletskiy A.V."/>
            <person name="Mardanov A.V."/>
            <person name="Ravin N.V."/>
        </authorList>
    </citation>
    <scope>NUCLEOTIDE SEQUENCE</scope>
    <source>
        <strain evidence="1">GKL-01</strain>
    </source>
</reference>
<organism evidence="1">
    <name type="scientific">Candidatus Thiocaldithrix dubininis</name>
    <dbReference type="NCBI Taxonomy" id="3080823"/>
    <lineage>
        <taxon>Bacteria</taxon>
        <taxon>Pseudomonadati</taxon>
        <taxon>Pseudomonadota</taxon>
        <taxon>Gammaproteobacteria</taxon>
        <taxon>Thiotrichales</taxon>
        <taxon>Thiotrichaceae</taxon>
        <taxon>Candidatus Thiocaldithrix</taxon>
    </lineage>
</organism>
<accession>A0AA95H938</accession>
<reference evidence="1" key="1">
    <citation type="journal article" date="2023" name="Int. J. Mol. Sci.">
        <title>Metagenomics Revealed a New Genus 'Candidatus Thiocaldithrix dubininis' gen. nov., sp. nov. and a New Species 'Candidatus Thiothrix putei' sp. nov. in the Family Thiotrichaceae, Some Members of Which Have Traits of Both Na+- and H+-Motive Energetics.</title>
        <authorList>
            <person name="Ravin N.V."/>
            <person name="Muntyan M.S."/>
            <person name="Smolyakov D.D."/>
            <person name="Rudenko T.S."/>
            <person name="Beletsky A.V."/>
            <person name="Mardanov A.V."/>
            <person name="Grabovich M.Y."/>
        </authorList>
    </citation>
    <scope>NUCLEOTIDE SEQUENCE</scope>
    <source>
        <strain evidence="1">GKL-01</strain>
    </source>
</reference>
<dbReference type="EMBL" id="CP124755">
    <property type="protein sequence ID" value="WGZ91645.1"/>
    <property type="molecule type" value="Genomic_DNA"/>
</dbReference>
<dbReference type="KEGG" id="tdu:QJT80_04030"/>
<evidence type="ECO:0000313" key="1">
    <source>
        <dbReference type="EMBL" id="WGZ91645.1"/>
    </source>
</evidence>
<sequence>MSLETGIKNLLSSATTADSQLLSVRVPPSMINQIDELASELNKTRSDLVTVFISGGIEELVRQLNEKDIKENFFGIKDAESNKDTRYFLLNTNFNNSEADHFTMLENGEASAFYKPWKKYVEYLREGDVVFLYQSGYGIRGYGLADKELIIRDHNGNKNEWYSRKLNNFISDFDPVTAKKCKEVTKSNPVFRRTMVALTKAQGEALISEIKQQK</sequence>
<proteinExistence type="predicted"/>
<protein>
    <submittedName>
        <fullName evidence="1">Ribbon-helix-helix domain-containing protein</fullName>
    </submittedName>
</protein>
<gene>
    <name evidence="1" type="ORF">QJT80_04030</name>
</gene>
<dbReference type="AlphaFoldDB" id="A0AA95H938"/>
<dbReference type="InterPro" id="IPR015947">
    <property type="entry name" value="PUA-like_sf"/>
</dbReference>
<dbReference type="SUPFAM" id="SSF88697">
    <property type="entry name" value="PUA domain-like"/>
    <property type="match status" value="1"/>
</dbReference>
<name>A0AA95H938_9GAMM</name>
<dbReference type="Proteomes" id="UP001300672">
    <property type="component" value="Chromosome"/>
</dbReference>
<dbReference type="CDD" id="cd22231">
    <property type="entry name" value="RHH_NikR_HicB-like"/>
    <property type="match status" value="1"/>
</dbReference>